<feature type="region of interest" description="Disordered" evidence="7">
    <location>
        <begin position="1"/>
        <end position="22"/>
    </location>
</feature>
<evidence type="ECO:0000313" key="10">
    <source>
        <dbReference type="EMBL" id="KEF32442.1"/>
    </source>
</evidence>
<dbReference type="PANTHER" id="PTHR30176:SF3">
    <property type="entry name" value="FERREDOXIN-TYPE PROTEIN NAPH"/>
    <property type="match status" value="1"/>
</dbReference>
<dbReference type="AlphaFoldDB" id="A0A072N587"/>
<keyword evidence="11" id="KW-1185">Reference proteome</keyword>
<dbReference type="Gene3D" id="3.30.70.20">
    <property type="match status" value="1"/>
</dbReference>
<feature type="transmembrane region" description="Helical" evidence="8">
    <location>
        <begin position="157"/>
        <end position="176"/>
    </location>
</feature>
<dbReference type="NCBIfam" id="TIGR02745">
    <property type="entry name" value="ccoG_rdxA_fixG"/>
    <property type="match status" value="1"/>
</dbReference>
<evidence type="ECO:0000256" key="1">
    <source>
        <dbReference type="ARBA" id="ARBA00022448"/>
    </source>
</evidence>
<keyword evidence="8" id="KW-1133">Transmembrane helix</keyword>
<evidence type="ECO:0000256" key="3">
    <source>
        <dbReference type="ARBA" id="ARBA00022723"/>
    </source>
</evidence>
<feature type="transmembrane region" description="Helical" evidence="8">
    <location>
        <begin position="188"/>
        <end position="207"/>
    </location>
</feature>
<evidence type="ECO:0000256" key="4">
    <source>
        <dbReference type="ARBA" id="ARBA00022982"/>
    </source>
</evidence>
<keyword evidence="8" id="KW-0472">Membrane</keyword>
<dbReference type="InterPro" id="IPR017900">
    <property type="entry name" value="4Fe4S_Fe_S_CS"/>
</dbReference>
<dbReference type="PATRIC" id="fig|1137280.3.peg.891"/>
<dbReference type="InterPro" id="IPR032879">
    <property type="entry name" value="FixG_C"/>
</dbReference>
<keyword evidence="5" id="KW-0408">Iron</keyword>
<keyword evidence="8" id="KW-0812">Transmembrane</keyword>
<keyword evidence="6" id="KW-0411">Iron-sulfur</keyword>
<sequence length="464" mass="51511">MSRLISVTQIEPTSPGSESKQKIQPRSFTGFYRRLRITGGSVLFTLYFGVVWLNWEGRQAVLWDLSEKKFHIFSATFWPEDLVLLSGILLICAFGLFFLTVWAGRVWCGYACPQSVWTWVFLWAEKVTEGDRGRRLKMDAAPNTLNKIVRRAAKHGLWVLVSLVTAVTFVGYFSPIRSLVTELISFDASGWAVFWILFFTAATYLNAGWLREKVCFHMCPYGRFQSSVVDSDSVVVSYDSARGEPRGSRKKDASQVPAHLGDCIDCQLCVQVCPTGIDIRDGLQMECIGCAACIDACDSIMDKMGYQRGLVRYASERELKGGTSRLLRPRLIGYFAFLVLMIGLFSWGVVSRPLVTLDVERDRGMFRFTNDGKVENSYLLKLTNKDSQPRYLLIGVKGRDDISITGSRGVALGAGEKAEVPLAVAYPPSASTAGAKELVFEVSTLNGAGEMVTETSTFIGPSNN</sequence>
<protein>
    <submittedName>
        <fullName evidence="10">Type cbb3 cytochrome oxidase biogenesis protein CcoG, involved in Cu oxidation</fullName>
    </submittedName>
</protein>
<dbReference type="Pfam" id="PF13746">
    <property type="entry name" value="Fer4_18"/>
    <property type="match status" value="1"/>
</dbReference>
<keyword evidence="4" id="KW-0249">Electron transport</keyword>
<evidence type="ECO:0000256" key="5">
    <source>
        <dbReference type="ARBA" id="ARBA00023004"/>
    </source>
</evidence>
<feature type="transmembrane region" description="Helical" evidence="8">
    <location>
        <begin position="331"/>
        <end position="350"/>
    </location>
</feature>
<dbReference type="GO" id="GO:0005886">
    <property type="term" value="C:plasma membrane"/>
    <property type="evidence" value="ECO:0007669"/>
    <property type="project" value="TreeGrafter"/>
</dbReference>
<dbReference type="GO" id="GO:0051539">
    <property type="term" value="F:4 iron, 4 sulfur cluster binding"/>
    <property type="evidence" value="ECO:0007669"/>
    <property type="project" value="UniProtKB-KW"/>
</dbReference>
<gene>
    <name evidence="10" type="ORF">D777_01076</name>
</gene>
<evidence type="ECO:0000256" key="7">
    <source>
        <dbReference type="SAM" id="MobiDB-lite"/>
    </source>
</evidence>
<dbReference type="InterPro" id="IPR014116">
    <property type="entry name" value="Cyt_c_oxidase_cbb3_FixG"/>
</dbReference>
<feature type="transmembrane region" description="Helical" evidence="8">
    <location>
        <begin position="35"/>
        <end position="55"/>
    </location>
</feature>
<dbReference type="Pfam" id="PF11614">
    <property type="entry name" value="FixG_C"/>
    <property type="match status" value="1"/>
</dbReference>
<dbReference type="OrthoDB" id="9811700at2"/>
<comment type="caution">
    <text evidence="10">The sequence shown here is derived from an EMBL/GenBank/DDBJ whole genome shotgun (WGS) entry which is preliminary data.</text>
</comment>
<dbReference type="PANTHER" id="PTHR30176">
    <property type="entry name" value="FERREDOXIN-TYPE PROTEIN NAPH"/>
    <property type="match status" value="1"/>
</dbReference>
<dbReference type="InterPro" id="IPR017896">
    <property type="entry name" value="4Fe4S_Fe-S-bd"/>
</dbReference>
<dbReference type="STRING" id="1137280.D777_01076"/>
<feature type="transmembrane region" description="Helical" evidence="8">
    <location>
        <begin position="82"/>
        <end position="103"/>
    </location>
</feature>
<dbReference type="EMBL" id="ANIE01000003">
    <property type="protein sequence ID" value="KEF32442.1"/>
    <property type="molecule type" value="Genomic_DNA"/>
</dbReference>
<keyword evidence="3" id="KW-0479">Metal-binding</keyword>
<dbReference type="InterPro" id="IPR013783">
    <property type="entry name" value="Ig-like_fold"/>
</dbReference>
<dbReference type="Gene3D" id="2.60.40.10">
    <property type="entry name" value="Immunoglobulins"/>
    <property type="match status" value="1"/>
</dbReference>
<dbReference type="SUPFAM" id="SSF54862">
    <property type="entry name" value="4Fe-4S ferredoxins"/>
    <property type="match status" value="1"/>
</dbReference>
<dbReference type="Proteomes" id="UP000035057">
    <property type="component" value="Unassembled WGS sequence"/>
</dbReference>
<proteinExistence type="predicted"/>
<evidence type="ECO:0000256" key="8">
    <source>
        <dbReference type="SAM" id="Phobius"/>
    </source>
</evidence>
<evidence type="ECO:0000256" key="2">
    <source>
        <dbReference type="ARBA" id="ARBA00022485"/>
    </source>
</evidence>
<organism evidence="10 11">
    <name type="scientific">Marinobacter nitratireducens</name>
    <dbReference type="NCBI Taxonomy" id="1137280"/>
    <lineage>
        <taxon>Bacteria</taxon>
        <taxon>Pseudomonadati</taxon>
        <taxon>Pseudomonadota</taxon>
        <taxon>Gammaproteobacteria</taxon>
        <taxon>Pseudomonadales</taxon>
        <taxon>Marinobacteraceae</taxon>
        <taxon>Marinobacter</taxon>
    </lineage>
</organism>
<dbReference type="PROSITE" id="PS00198">
    <property type="entry name" value="4FE4S_FER_1"/>
    <property type="match status" value="1"/>
</dbReference>
<dbReference type="RefSeq" id="WP_036129060.1">
    <property type="nucleotide sequence ID" value="NZ_ANIE01000003.1"/>
</dbReference>
<dbReference type="GO" id="GO:0046872">
    <property type="term" value="F:metal ion binding"/>
    <property type="evidence" value="ECO:0007669"/>
    <property type="project" value="UniProtKB-KW"/>
</dbReference>
<keyword evidence="2" id="KW-0004">4Fe-4S</keyword>
<keyword evidence="1" id="KW-0813">Transport</keyword>
<evidence type="ECO:0000256" key="6">
    <source>
        <dbReference type="ARBA" id="ARBA00023014"/>
    </source>
</evidence>
<reference evidence="10 11" key="1">
    <citation type="submission" date="2012-12" db="EMBL/GenBank/DDBJ databases">
        <title>Genome assembly of Marinobacter sp. AK21.</title>
        <authorList>
            <person name="Khatri I."/>
            <person name="Kumar R."/>
            <person name="Vaidya B."/>
            <person name="Subramanian S."/>
            <person name="Pinnaka A."/>
        </authorList>
    </citation>
    <scope>NUCLEOTIDE SEQUENCE [LARGE SCALE GENOMIC DNA]</scope>
    <source>
        <strain evidence="10 11">AK21</strain>
    </source>
</reference>
<name>A0A072N587_9GAMM</name>
<accession>A0A072N587</accession>
<evidence type="ECO:0000313" key="11">
    <source>
        <dbReference type="Proteomes" id="UP000035057"/>
    </source>
</evidence>
<dbReference type="PROSITE" id="PS51379">
    <property type="entry name" value="4FE4S_FER_2"/>
    <property type="match status" value="1"/>
</dbReference>
<feature type="domain" description="4Fe-4S ferredoxin-type" evidence="9">
    <location>
        <begin position="254"/>
        <end position="282"/>
    </location>
</feature>
<dbReference type="InterPro" id="IPR051684">
    <property type="entry name" value="Electron_Trans/Redox"/>
</dbReference>
<evidence type="ECO:0000259" key="9">
    <source>
        <dbReference type="PROSITE" id="PS51379"/>
    </source>
</evidence>